<gene>
    <name evidence="2" type="ORF">RRG08_030040</name>
</gene>
<reference evidence="2" key="1">
    <citation type="journal article" date="2023" name="G3 (Bethesda)">
        <title>A reference genome for the long-term kleptoplast-retaining sea slug Elysia crispata morphotype clarki.</title>
        <authorList>
            <person name="Eastman K.E."/>
            <person name="Pendleton A.L."/>
            <person name="Shaikh M.A."/>
            <person name="Suttiyut T."/>
            <person name="Ogas R."/>
            <person name="Tomko P."/>
            <person name="Gavelis G."/>
            <person name="Widhalm J.R."/>
            <person name="Wisecaver J.H."/>
        </authorList>
    </citation>
    <scope>NUCLEOTIDE SEQUENCE</scope>
    <source>
        <strain evidence="2">ECLA1</strain>
    </source>
</reference>
<protein>
    <recommendedName>
        <fullName evidence="4">Secreted protein</fullName>
    </recommendedName>
</protein>
<sequence>MAWSARVLICFLNLCLVPASVRLDDCQVDQRRVRLDDCQVDQRRVRLDDVRFGLFSQLVSSARLTSVGSDYMIRTVPRSQKPDLAWCLCVVIKPPLANHVAPVMVYIQLCGFVRSSVPSSHTVAEVTDGARLWLRSQMVTHCG</sequence>
<accession>A0AAE1CP90</accession>
<name>A0AAE1CP90_9GAST</name>
<dbReference type="EMBL" id="JAWDGP010007325">
    <property type="protein sequence ID" value="KAK3725811.1"/>
    <property type="molecule type" value="Genomic_DNA"/>
</dbReference>
<comment type="caution">
    <text evidence="2">The sequence shown here is derived from an EMBL/GenBank/DDBJ whole genome shotgun (WGS) entry which is preliminary data.</text>
</comment>
<proteinExistence type="predicted"/>
<organism evidence="2 3">
    <name type="scientific">Elysia crispata</name>
    <name type="common">lettuce slug</name>
    <dbReference type="NCBI Taxonomy" id="231223"/>
    <lineage>
        <taxon>Eukaryota</taxon>
        <taxon>Metazoa</taxon>
        <taxon>Spiralia</taxon>
        <taxon>Lophotrochozoa</taxon>
        <taxon>Mollusca</taxon>
        <taxon>Gastropoda</taxon>
        <taxon>Heterobranchia</taxon>
        <taxon>Euthyneura</taxon>
        <taxon>Panpulmonata</taxon>
        <taxon>Sacoglossa</taxon>
        <taxon>Placobranchoidea</taxon>
        <taxon>Plakobranchidae</taxon>
        <taxon>Elysia</taxon>
    </lineage>
</organism>
<evidence type="ECO:0000313" key="2">
    <source>
        <dbReference type="EMBL" id="KAK3725811.1"/>
    </source>
</evidence>
<evidence type="ECO:0008006" key="4">
    <source>
        <dbReference type="Google" id="ProtNLM"/>
    </source>
</evidence>
<feature type="signal peptide" evidence="1">
    <location>
        <begin position="1"/>
        <end position="23"/>
    </location>
</feature>
<feature type="chain" id="PRO_5041983009" description="Secreted protein" evidence="1">
    <location>
        <begin position="24"/>
        <end position="143"/>
    </location>
</feature>
<dbReference type="AlphaFoldDB" id="A0AAE1CP90"/>
<evidence type="ECO:0000256" key="1">
    <source>
        <dbReference type="SAM" id="SignalP"/>
    </source>
</evidence>
<evidence type="ECO:0000313" key="3">
    <source>
        <dbReference type="Proteomes" id="UP001283361"/>
    </source>
</evidence>
<keyword evidence="1" id="KW-0732">Signal</keyword>
<keyword evidence="3" id="KW-1185">Reference proteome</keyword>
<dbReference type="Proteomes" id="UP001283361">
    <property type="component" value="Unassembled WGS sequence"/>
</dbReference>